<evidence type="ECO:0000313" key="6">
    <source>
        <dbReference type="EMBL" id="MFC6785917.1"/>
    </source>
</evidence>
<dbReference type="Proteomes" id="UP001596443">
    <property type="component" value="Unassembled WGS sequence"/>
</dbReference>
<comment type="similarity">
    <text evidence="1">Belongs to the carbohydrate kinase PfkB family.</text>
</comment>
<feature type="domain" description="Carbohydrate kinase PfkB" evidence="5">
    <location>
        <begin position="30"/>
        <end position="322"/>
    </location>
</feature>
<dbReference type="PRINTS" id="PR00990">
    <property type="entry name" value="RIBOKINASE"/>
</dbReference>
<evidence type="ECO:0000256" key="4">
    <source>
        <dbReference type="SAM" id="MobiDB-lite"/>
    </source>
</evidence>
<dbReference type="InterPro" id="IPR002139">
    <property type="entry name" value="Ribo/fructo_kinase"/>
</dbReference>
<keyword evidence="7" id="KW-1185">Reference proteome</keyword>
<dbReference type="InterPro" id="IPR011611">
    <property type="entry name" value="PfkB_dom"/>
</dbReference>
<dbReference type="PANTHER" id="PTHR10584:SF166">
    <property type="entry name" value="RIBOKINASE"/>
    <property type="match status" value="1"/>
</dbReference>
<sequence length="335" mass="34016">MTGRDAGDGAGGDADADDPTTGTSDATAPEVVTIGAATVDRTYHVSNIPEPDGGAYAGSVAEAFGGVGANVAVASARLGRSTGLVARLGDGDVGGRVAEDLDASQIDDAHVRRKPGTSTHCVILRDGDGKRSIVTAGDSAKRLRLSAADRAYLADAGAAFLTAYNPDPVHRDAIDLAEAAEAPPFIFDLSGPLAELAGRGASEETIDRWVEVADVFVVGAVAAESYLGCRGREAATELRSRGAQRVAVTGGREGAVLVDEAGIHELPAFDVPVADETGAGDAYVAALMDRWVLGGDDARRAGRFAAAAAALNVTSEGARGGLATRDSVESFLDGR</sequence>
<dbReference type="GO" id="GO:0016301">
    <property type="term" value="F:kinase activity"/>
    <property type="evidence" value="ECO:0007669"/>
    <property type="project" value="UniProtKB-KW"/>
</dbReference>
<evidence type="ECO:0000313" key="7">
    <source>
        <dbReference type="Proteomes" id="UP001596443"/>
    </source>
</evidence>
<proteinExistence type="inferred from homology"/>
<dbReference type="GeneID" id="81208979"/>
<evidence type="ECO:0000256" key="1">
    <source>
        <dbReference type="ARBA" id="ARBA00010688"/>
    </source>
</evidence>
<keyword evidence="2 6" id="KW-0808">Transferase</keyword>
<dbReference type="EC" id="2.7.1.-" evidence="6"/>
<dbReference type="EMBL" id="JBHSWX010000012">
    <property type="protein sequence ID" value="MFC6785917.1"/>
    <property type="molecule type" value="Genomic_DNA"/>
</dbReference>
<dbReference type="PROSITE" id="PS00583">
    <property type="entry name" value="PFKB_KINASES_1"/>
    <property type="match status" value="1"/>
</dbReference>
<dbReference type="RefSeq" id="WP_284062735.1">
    <property type="nucleotide sequence ID" value="NZ_CP126158.1"/>
</dbReference>
<organism evidence="6 7">
    <name type="scientific">Halobaculum halobium</name>
    <dbReference type="NCBI Taxonomy" id="3032281"/>
    <lineage>
        <taxon>Archaea</taxon>
        <taxon>Methanobacteriati</taxon>
        <taxon>Methanobacteriota</taxon>
        <taxon>Stenosarchaea group</taxon>
        <taxon>Halobacteria</taxon>
        <taxon>Halobacteriales</taxon>
        <taxon>Haloferacaceae</taxon>
        <taxon>Halobaculum</taxon>
    </lineage>
</organism>
<dbReference type="GO" id="GO:0006796">
    <property type="term" value="P:phosphate-containing compound metabolic process"/>
    <property type="evidence" value="ECO:0007669"/>
    <property type="project" value="UniProtKB-ARBA"/>
</dbReference>
<dbReference type="InterPro" id="IPR002173">
    <property type="entry name" value="Carboh/pur_kinase_PfkB_CS"/>
</dbReference>
<keyword evidence="3 6" id="KW-0418">Kinase</keyword>
<comment type="caution">
    <text evidence="6">The sequence shown here is derived from an EMBL/GenBank/DDBJ whole genome shotgun (WGS) entry which is preliminary data.</text>
</comment>
<feature type="compositionally biased region" description="Low complexity" evidence="4">
    <location>
        <begin position="19"/>
        <end position="28"/>
    </location>
</feature>
<dbReference type="Gene3D" id="3.40.1190.20">
    <property type="match status" value="1"/>
</dbReference>
<name>A0ABD5TBH9_9EURY</name>
<gene>
    <name evidence="6" type="ORF">ACFQFD_07990</name>
</gene>
<dbReference type="SUPFAM" id="SSF53613">
    <property type="entry name" value="Ribokinase-like"/>
    <property type="match status" value="1"/>
</dbReference>
<dbReference type="InterPro" id="IPR029056">
    <property type="entry name" value="Ribokinase-like"/>
</dbReference>
<dbReference type="PANTHER" id="PTHR10584">
    <property type="entry name" value="SUGAR KINASE"/>
    <property type="match status" value="1"/>
</dbReference>
<reference evidence="6 7" key="1">
    <citation type="journal article" date="2019" name="Int. J. Syst. Evol. Microbiol.">
        <title>The Global Catalogue of Microorganisms (GCM) 10K type strain sequencing project: providing services to taxonomists for standard genome sequencing and annotation.</title>
        <authorList>
            <consortium name="The Broad Institute Genomics Platform"/>
            <consortium name="The Broad Institute Genome Sequencing Center for Infectious Disease"/>
            <person name="Wu L."/>
            <person name="Ma J."/>
        </authorList>
    </citation>
    <scope>NUCLEOTIDE SEQUENCE [LARGE SCALE GENOMIC DNA]</scope>
    <source>
        <strain evidence="6 7">SYNS20</strain>
    </source>
</reference>
<evidence type="ECO:0000256" key="3">
    <source>
        <dbReference type="ARBA" id="ARBA00022777"/>
    </source>
</evidence>
<feature type="region of interest" description="Disordered" evidence="4">
    <location>
        <begin position="1"/>
        <end position="30"/>
    </location>
</feature>
<dbReference type="AlphaFoldDB" id="A0ABD5TBH9"/>
<accession>A0ABD5TBH9</accession>
<evidence type="ECO:0000256" key="2">
    <source>
        <dbReference type="ARBA" id="ARBA00022679"/>
    </source>
</evidence>
<protein>
    <submittedName>
        <fullName evidence="6">Carbohydrate kinase family protein</fullName>
        <ecNumber evidence="6">2.7.1.-</ecNumber>
    </submittedName>
</protein>
<evidence type="ECO:0000259" key="5">
    <source>
        <dbReference type="Pfam" id="PF00294"/>
    </source>
</evidence>
<dbReference type="Pfam" id="PF00294">
    <property type="entry name" value="PfkB"/>
    <property type="match status" value="1"/>
</dbReference>